<dbReference type="PANTHER" id="PTHR23084:SF263">
    <property type="entry name" value="MORN REPEAT-CONTAINING PROTEIN 1"/>
    <property type="match status" value="1"/>
</dbReference>
<dbReference type="SMART" id="SM00698">
    <property type="entry name" value="MORN"/>
    <property type="match status" value="6"/>
</dbReference>
<evidence type="ECO:0000313" key="3">
    <source>
        <dbReference type="EMBL" id="CEM42673.1"/>
    </source>
</evidence>
<gene>
    <name evidence="3" type="ORF">Cvel_26944</name>
</gene>
<keyword evidence="2" id="KW-0472">Membrane</keyword>
<name>A0A0G4HFC9_9ALVE</name>
<dbReference type="InterPro" id="IPR003409">
    <property type="entry name" value="MORN"/>
</dbReference>
<accession>A0A0G4HFC9</accession>
<dbReference type="Pfam" id="PF02493">
    <property type="entry name" value="MORN"/>
    <property type="match status" value="6"/>
</dbReference>
<reference evidence="3" key="1">
    <citation type="submission" date="2014-11" db="EMBL/GenBank/DDBJ databases">
        <authorList>
            <person name="Otto D Thomas"/>
            <person name="Naeem Raeece"/>
        </authorList>
    </citation>
    <scope>NUCLEOTIDE SEQUENCE</scope>
</reference>
<evidence type="ECO:0000256" key="2">
    <source>
        <dbReference type="SAM" id="Phobius"/>
    </source>
</evidence>
<dbReference type="EMBL" id="CDMZ01002506">
    <property type="protein sequence ID" value="CEM42673.1"/>
    <property type="molecule type" value="Genomic_DNA"/>
</dbReference>
<dbReference type="SUPFAM" id="SSF82185">
    <property type="entry name" value="Histone H3 K4-specific methyltransferase SET7/9 N-terminal domain"/>
    <property type="match status" value="1"/>
</dbReference>
<organism evidence="3">
    <name type="scientific">Chromera velia CCMP2878</name>
    <dbReference type="NCBI Taxonomy" id="1169474"/>
    <lineage>
        <taxon>Eukaryota</taxon>
        <taxon>Sar</taxon>
        <taxon>Alveolata</taxon>
        <taxon>Colpodellida</taxon>
        <taxon>Chromeraceae</taxon>
        <taxon>Chromera</taxon>
    </lineage>
</organism>
<dbReference type="Gene3D" id="2.20.110.10">
    <property type="entry name" value="Histone H3 K4-specific methyltransferase SET7/9 N-terminal domain"/>
    <property type="match status" value="2"/>
</dbReference>
<protein>
    <submittedName>
        <fullName evidence="3">Uncharacterized protein</fullName>
    </submittedName>
</protein>
<evidence type="ECO:0000256" key="1">
    <source>
        <dbReference type="ARBA" id="ARBA00022737"/>
    </source>
</evidence>
<dbReference type="AlphaFoldDB" id="A0A0G4HFC9"/>
<proteinExistence type="predicted"/>
<dbReference type="VEuPathDB" id="CryptoDB:Cvel_26944"/>
<dbReference type="PANTHER" id="PTHR23084">
    <property type="entry name" value="PHOSPHATIDYLINOSITOL-4-PHOSPHATE 5-KINASE RELATED"/>
    <property type="match status" value="1"/>
</dbReference>
<keyword evidence="2" id="KW-0812">Transmembrane</keyword>
<dbReference type="Gene3D" id="3.30.40.10">
    <property type="entry name" value="Zinc/RING finger domain, C3HC4 (zinc finger)"/>
    <property type="match status" value="1"/>
</dbReference>
<dbReference type="InterPro" id="IPR013083">
    <property type="entry name" value="Znf_RING/FYVE/PHD"/>
</dbReference>
<keyword evidence="1" id="KW-0677">Repeat</keyword>
<feature type="transmembrane region" description="Helical" evidence="2">
    <location>
        <begin position="101"/>
        <end position="122"/>
    </location>
</feature>
<keyword evidence="2" id="KW-1133">Transmembrane helix</keyword>
<sequence length="285" mass="31986">MVPPIFRCEEGHTCCKDCRDRLPDPPLCCVCSSHLSMRSRELEKLCEELQNLNCRYHSRGCGVVVEKYVDLKTHERECTYAPVHTEINVRENVARRSPCSLLALFLSIFVLIGFVCLMPVLAGRSDLLHTGTLFSLTSSGGSDSIVQRLFKGEWKNVLRNGHGKETSPNGDVFEGEWKFGRRHGKGKQTSPKGRIIEGEWRNGVRNGHVKETSPNGVVLSEGEWKDGKRYGKGKETYPNGDVFEGEWSNGVRNGHGKETSPIGLVFEGEWKDRKRNGHGKERGCV</sequence>